<evidence type="ECO:0000256" key="6">
    <source>
        <dbReference type="SAM" id="Phobius"/>
    </source>
</evidence>
<evidence type="ECO:0000313" key="9">
    <source>
        <dbReference type="Proteomes" id="UP000309038"/>
    </source>
</evidence>
<dbReference type="SUPFAM" id="SSF103473">
    <property type="entry name" value="MFS general substrate transporter"/>
    <property type="match status" value="1"/>
</dbReference>
<feature type="domain" description="Major facilitator superfamily (MFS) profile" evidence="7">
    <location>
        <begin position="68"/>
        <end position="421"/>
    </location>
</feature>
<dbReference type="AlphaFoldDB" id="A0A4V3XB36"/>
<sequence>MEKTDSRKSEEIVKDVVDPRDQYQDVYVHNASNDIYEDGSIDPVYQAKARLLNCAIQEIGMGKYQWYLFVVAGFGWFADSVWPLIGGLILSPVVSEFQFQGPFLSLAMNIGLFVGAVFWGLGCDIWGRRWSFNVTLLIAGIFGLAAGGSSNFLTLASLLAVLGVGVGGNLPVDSAVFLDFVPGSHQYLLTVLSIWWSLGQLFVNLIAWPFIANFSCPQGSTPATCTRSENMGWRYLLFTLGACTLILWALRFFIFKLEESPRFLAGRGNDAEAVAVVQRIAAFNGCSCSLTVEQLVRAGDLARERAGATEKHATVQVLSRSSSYTIDHIKALFETRKLAWSTSLLISLWAIIGLASTLYNNFLPFLLASRGAKFGDSSYYITYRNQVILSVLGIPGAFLAGWAVEQPYLGRRGTLAISAGK</sequence>
<evidence type="ECO:0000313" key="8">
    <source>
        <dbReference type="EMBL" id="THH00513.1"/>
    </source>
</evidence>
<evidence type="ECO:0000256" key="4">
    <source>
        <dbReference type="ARBA" id="ARBA00022989"/>
    </source>
</evidence>
<name>A0A4V3XB36_9APHY</name>
<dbReference type="PANTHER" id="PTHR23511">
    <property type="entry name" value="SYNAPTIC VESICLE GLYCOPROTEIN 2"/>
    <property type="match status" value="1"/>
</dbReference>
<dbReference type="InterPro" id="IPR036259">
    <property type="entry name" value="MFS_trans_sf"/>
</dbReference>
<dbReference type="Proteomes" id="UP000309038">
    <property type="component" value="Unassembled WGS sequence"/>
</dbReference>
<evidence type="ECO:0000256" key="2">
    <source>
        <dbReference type="ARBA" id="ARBA00022448"/>
    </source>
</evidence>
<dbReference type="GO" id="GO:0016020">
    <property type="term" value="C:membrane"/>
    <property type="evidence" value="ECO:0007669"/>
    <property type="project" value="UniProtKB-SubCell"/>
</dbReference>
<feature type="transmembrane region" description="Helical" evidence="6">
    <location>
        <begin position="338"/>
        <end position="359"/>
    </location>
</feature>
<keyword evidence="3 6" id="KW-0812">Transmembrane</keyword>
<evidence type="ECO:0000259" key="7">
    <source>
        <dbReference type="PROSITE" id="PS50850"/>
    </source>
</evidence>
<feature type="transmembrane region" description="Helical" evidence="6">
    <location>
        <begin position="387"/>
        <end position="404"/>
    </location>
</feature>
<keyword evidence="4 6" id="KW-1133">Transmembrane helix</keyword>
<organism evidence="8 9">
    <name type="scientific">Hermanssonia centrifuga</name>
    <dbReference type="NCBI Taxonomy" id="98765"/>
    <lineage>
        <taxon>Eukaryota</taxon>
        <taxon>Fungi</taxon>
        <taxon>Dikarya</taxon>
        <taxon>Basidiomycota</taxon>
        <taxon>Agaricomycotina</taxon>
        <taxon>Agaricomycetes</taxon>
        <taxon>Polyporales</taxon>
        <taxon>Meruliaceae</taxon>
        <taxon>Hermanssonia</taxon>
    </lineage>
</organism>
<dbReference type="PROSITE" id="PS50850">
    <property type="entry name" value="MFS"/>
    <property type="match status" value="1"/>
</dbReference>
<keyword evidence="2" id="KW-0813">Transport</keyword>
<accession>A0A4V3XB36</accession>
<evidence type="ECO:0000256" key="5">
    <source>
        <dbReference type="ARBA" id="ARBA00023136"/>
    </source>
</evidence>
<keyword evidence="9" id="KW-1185">Reference proteome</keyword>
<dbReference type="Pfam" id="PF00083">
    <property type="entry name" value="Sugar_tr"/>
    <property type="match status" value="1"/>
</dbReference>
<dbReference type="GO" id="GO:0022857">
    <property type="term" value="F:transmembrane transporter activity"/>
    <property type="evidence" value="ECO:0007669"/>
    <property type="project" value="InterPro"/>
</dbReference>
<comment type="caution">
    <text evidence="8">The sequence shown here is derived from an EMBL/GenBank/DDBJ whole genome shotgun (WGS) entry which is preliminary data.</text>
</comment>
<feature type="transmembrane region" description="Helical" evidence="6">
    <location>
        <begin position="66"/>
        <end position="91"/>
    </location>
</feature>
<comment type="subcellular location">
    <subcellularLocation>
        <location evidence="1">Membrane</location>
        <topology evidence="1">Multi-pass membrane protein</topology>
    </subcellularLocation>
</comment>
<dbReference type="PANTHER" id="PTHR23511:SF12">
    <property type="entry name" value="TRANSPORTER, PUTATIVE (AFU_ORTHOLOGUE AFUA_7G01740)-RELATED"/>
    <property type="match status" value="1"/>
</dbReference>
<dbReference type="InterPro" id="IPR020846">
    <property type="entry name" value="MFS_dom"/>
</dbReference>
<reference evidence="8 9" key="1">
    <citation type="submission" date="2019-02" db="EMBL/GenBank/DDBJ databases">
        <title>Genome sequencing of the rare red list fungi Phlebia centrifuga.</title>
        <authorList>
            <person name="Buettner E."/>
            <person name="Kellner H."/>
        </authorList>
    </citation>
    <scope>NUCLEOTIDE SEQUENCE [LARGE SCALE GENOMIC DNA]</scope>
    <source>
        <strain evidence="8 9">DSM 108282</strain>
    </source>
</reference>
<dbReference type="InterPro" id="IPR005828">
    <property type="entry name" value="MFS_sugar_transport-like"/>
</dbReference>
<evidence type="ECO:0000256" key="3">
    <source>
        <dbReference type="ARBA" id="ARBA00022692"/>
    </source>
</evidence>
<feature type="transmembrane region" description="Helical" evidence="6">
    <location>
        <begin position="103"/>
        <end position="123"/>
    </location>
</feature>
<evidence type="ECO:0000256" key="1">
    <source>
        <dbReference type="ARBA" id="ARBA00004141"/>
    </source>
</evidence>
<dbReference type="Gene3D" id="1.20.1250.20">
    <property type="entry name" value="MFS general substrate transporter like domains"/>
    <property type="match status" value="1"/>
</dbReference>
<gene>
    <name evidence="8" type="ORF">EW026_g2031</name>
</gene>
<feature type="transmembrane region" description="Helical" evidence="6">
    <location>
        <begin position="232"/>
        <end position="254"/>
    </location>
</feature>
<protein>
    <recommendedName>
        <fullName evidence="7">Major facilitator superfamily (MFS) profile domain-containing protein</fullName>
    </recommendedName>
</protein>
<feature type="transmembrane region" description="Helical" evidence="6">
    <location>
        <begin position="187"/>
        <end position="212"/>
    </location>
</feature>
<dbReference type="EMBL" id="SGPJ01000048">
    <property type="protein sequence ID" value="THH00513.1"/>
    <property type="molecule type" value="Genomic_DNA"/>
</dbReference>
<proteinExistence type="predicted"/>
<keyword evidence="5 6" id="KW-0472">Membrane</keyword>
<feature type="transmembrane region" description="Helical" evidence="6">
    <location>
        <begin position="130"/>
        <end position="149"/>
    </location>
</feature>